<name>A0A7X0JYX7_9GAMM</name>
<keyword evidence="1" id="KW-1133">Transmembrane helix</keyword>
<gene>
    <name evidence="2" type="ORF">HNR48_004166</name>
</gene>
<organism evidence="2 3">
    <name type="scientific">Pseudoteredinibacter isoporae</name>
    <dbReference type="NCBI Taxonomy" id="570281"/>
    <lineage>
        <taxon>Bacteria</taxon>
        <taxon>Pseudomonadati</taxon>
        <taxon>Pseudomonadota</taxon>
        <taxon>Gammaproteobacteria</taxon>
        <taxon>Cellvibrionales</taxon>
        <taxon>Cellvibrionaceae</taxon>
        <taxon>Pseudoteredinibacter</taxon>
    </lineage>
</organism>
<comment type="caution">
    <text evidence="2">The sequence shown here is derived from an EMBL/GenBank/DDBJ whole genome shotgun (WGS) entry which is preliminary data.</text>
</comment>
<dbReference type="Proteomes" id="UP000528457">
    <property type="component" value="Unassembled WGS sequence"/>
</dbReference>
<evidence type="ECO:0000313" key="2">
    <source>
        <dbReference type="EMBL" id="MBB6523851.1"/>
    </source>
</evidence>
<evidence type="ECO:0000313" key="3">
    <source>
        <dbReference type="Proteomes" id="UP000528457"/>
    </source>
</evidence>
<protein>
    <submittedName>
        <fullName evidence="2">Uncharacterized protein</fullName>
    </submittedName>
</protein>
<feature type="transmembrane region" description="Helical" evidence="1">
    <location>
        <begin position="20"/>
        <end position="41"/>
    </location>
</feature>
<dbReference type="RefSeq" id="WP_166843584.1">
    <property type="nucleotide sequence ID" value="NZ_JAAONY010000005.1"/>
</dbReference>
<keyword evidence="3" id="KW-1185">Reference proteome</keyword>
<accession>A0A7X0JYX7</accession>
<sequence length="121" mass="13444">MDGEIVAKAVEDYIRRTRPYRFLIVAIPLLLCIPLILYILFHFYKHGVDLQLLAPGGTVVLIMGFTSRELKLINVCVGQAAFLPLQMSLAASKEEKLAVLRGISCINLQEVLFVNGGDEAR</sequence>
<proteinExistence type="predicted"/>
<keyword evidence="1" id="KW-0472">Membrane</keyword>
<evidence type="ECO:0000256" key="1">
    <source>
        <dbReference type="SAM" id="Phobius"/>
    </source>
</evidence>
<dbReference type="EMBL" id="JACHHT010000005">
    <property type="protein sequence ID" value="MBB6523851.1"/>
    <property type="molecule type" value="Genomic_DNA"/>
</dbReference>
<keyword evidence="1" id="KW-0812">Transmembrane</keyword>
<dbReference type="AlphaFoldDB" id="A0A7X0JYX7"/>
<dbReference type="InParanoid" id="A0A7X0JYX7"/>
<reference evidence="2 3" key="1">
    <citation type="submission" date="2020-08" db="EMBL/GenBank/DDBJ databases">
        <title>Genomic Encyclopedia of Type Strains, Phase IV (KMG-IV): sequencing the most valuable type-strain genomes for metagenomic binning, comparative biology and taxonomic classification.</title>
        <authorList>
            <person name="Goeker M."/>
        </authorList>
    </citation>
    <scope>NUCLEOTIDE SEQUENCE [LARGE SCALE GENOMIC DNA]</scope>
    <source>
        <strain evidence="2 3">DSM 22368</strain>
    </source>
</reference>